<proteinExistence type="predicted"/>
<reference evidence="2" key="1">
    <citation type="journal article" date="2015" name="Nat. Genet.">
        <title>The genome and transcriptome of the zoonotic hookworm Ancylostoma ceylanicum identify infection-specific gene families.</title>
        <authorList>
            <person name="Schwarz E.M."/>
            <person name="Hu Y."/>
            <person name="Antoshechkin I."/>
            <person name="Miller M.M."/>
            <person name="Sternberg P.W."/>
            <person name="Aroian R.V."/>
        </authorList>
    </citation>
    <scope>NUCLEOTIDE SEQUENCE</scope>
    <source>
        <strain evidence="2">HY135</strain>
    </source>
</reference>
<evidence type="ECO:0008006" key="3">
    <source>
        <dbReference type="Google" id="ProtNLM"/>
    </source>
</evidence>
<dbReference type="Proteomes" id="UP000024635">
    <property type="component" value="Unassembled WGS sequence"/>
</dbReference>
<dbReference type="EMBL" id="JARK01000083">
    <property type="protein sequence ID" value="EYC43717.1"/>
    <property type="molecule type" value="Genomic_DNA"/>
</dbReference>
<dbReference type="SUPFAM" id="SSF53254">
    <property type="entry name" value="Phosphoglycerate mutase-like"/>
    <property type="match status" value="1"/>
</dbReference>
<dbReference type="SMART" id="SM00855">
    <property type="entry name" value="PGAM"/>
    <property type="match status" value="1"/>
</dbReference>
<dbReference type="Gene3D" id="3.40.50.1240">
    <property type="entry name" value="Phosphoglycerate mutase-like"/>
    <property type="match status" value="1"/>
</dbReference>
<dbReference type="GO" id="GO:0016791">
    <property type="term" value="F:phosphatase activity"/>
    <property type="evidence" value="ECO:0007669"/>
    <property type="project" value="UniProtKB-ARBA"/>
</dbReference>
<accession>A0A016WWS2</accession>
<dbReference type="InterPro" id="IPR029033">
    <property type="entry name" value="His_PPase_superfam"/>
</dbReference>
<keyword evidence="2" id="KW-1185">Reference proteome</keyword>
<dbReference type="PANTHER" id="PTHR16469:SF27">
    <property type="entry name" value="UBIQUITIN-ASSOCIATED AND SH3 DOMAIN-CONTAINING BA-RELATED"/>
    <property type="match status" value="1"/>
</dbReference>
<evidence type="ECO:0000313" key="1">
    <source>
        <dbReference type="EMBL" id="EYC43717.1"/>
    </source>
</evidence>
<dbReference type="CDD" id="cd07067">
    <property type="entry name" value="HP_PGM_like"/>
    <property type="match status" value="1"/>
</dbReference>
<dbReference type="PANTHER" id="PTHR16469">
    <property type="entry name" value="UBIQUITIN-ASSOCIATED AND SH3 DOMAIN-CONTAINING BA-RELATED"/>
    <property type="match status" value="1"/>
</dbReference>
<dbReference type="AlphaFoldDB" id="A0A016WWS2"/>
<organism evidence="1 2">
    <name type="scientific">Ancylostoma ceylanicum</name>
    <dbReference type="NCBI Taxonomy" id="53326"/>
    <lineage>
        <taxon>Eukaryota</taxon>
        <taxon>Metazoa</taxon>
        <taxon>Ecdysozoa</taxon>
        <taxon>Nematoda</taxon>
        <taxon>Chromadorea</taxon>
        <taxon>Rhabditida</taxon>
        <taxon>Rhabditina</taxon>
        <taxon>Rhabditomorpha</taxon>
        <taxon>Strongyloidea</taxon>
        <taxon>Ancylostomatidae</taxon>
        <taxon>Ancylostomatinae</taxon>
        <taxon>Ancylostoma</taxon>
    </lineage>
</organism>
<evidence type="ECO:0000313" key="2">
    <source>
        <dbReference type="Proteomes" id="UP000024635"/>
    </source>
</evidence>
<dbReference type="OrthoDB" id="414418at2759"/>
<dbReference type="Pfam" id="PF00300">
    <property type="entry name" value="His_Phos_1"/>
    <property type="match status" value="1"/>
</dbReference>
<comment type="caution">
    <text evidence="1">The sequence shown here is derived from an EMBL/GenBank/DDBJ whole genome shotgun (WGS) entry which is preliminary data.</text>
</comment>
<name>A0A016WWS2_9BILA</name>
<gene>
    <name evidence="1" type="primary">Acey_s0483.g2299</name>
    <name evidence="1" type="ORF">Y032_0483g2299</name>
</gene>
<dbReference type="InterPro" id="IPR013078">
    <property type="entry name" value="His_Pase_superF_clade-1"/>
</dbReference>
<dbReference type="InterPro" id="IPR051710">
    <property type="entry name" value="Phosphatase_SH3-domain"/>
</dbReference>
<protein>
    <recommendedName>
        <fullName evidence="3">Phosphoglycerate mutase family protein</fullName>
    </recommendedName>
</protein>
<sequence length="237" mass="26568">MKHPSRILWFVRHGERVDNLNKAWKLTAERWDDPPLSPRGHQQAREVGVALAAEPIDYAICSPFTRCIETVTEIFSVRKVSPPIWIEPGLGESLNVCMTPPGRPTMEQIKKINPNVDDSYEPVYSVLPPEFGGDAGCIPRVIKTLKTILTKYPTGNILFVSHGSPTAACHLAINGSWKYVGQCTIGKVITDANAMKCEYFGDKRHLSDQTNLHEVQSKTRACTQQQIDEIMKQIKEL</sequence>